<dbReference type="KEGG" id="bha:BH2711"/>
<gene>
    <name evidence="1" type="ordered locus">BH2711</name>
</gene>
<name>Q9K9D7_HALH5</name>
<organism evidence="1 2">
    <name type="scientific">Halalkalibacterium halodurans (strain ATCC BAA-125 / DSM 18197 / FERM 7344 / JCM 9153 / C-125)</name>
    <name type="common">Bacillus halodurans</name>
    <dbReference type="NCBI Taxonomy" id="272558"/>
    <lineage>
        <taxon>Bacteria</taxon>
        <taxon>Bacillati</taxon>
        <taxon>Bacillota</taxon>
        <taxon>Bacilli</taxon>
        <taxon>Bacillales</taxon>
        <taxon>Bacillaceae</taxon>
        <taxon>Halalkalibacterium (ex Joshi et al. 2022)</taxon>
    </lineage>
</organism>
<accession>Q9K9D7</accession>
<dbReference type="PIR" id="G83988">
    <property type="entry name" value="G83988"/>
</dbReference>
<proteinExistence type="predicted"/>
<dbReference type="HOGENOM" id="CLU_3435838_0_0_9"/>
<dbReference type="Proteomes" id="UP000001258">
    <property type="component" value="Chromosome"/>
</dbReference>
<sequence>MIQKRFSKPMIVK</sequence>
<evidence type="ECO:0000313" key="2">
    <source>
        <dbReference type="Proteomes" id="UP000001258"/>
    </source>
</evidence>
<reference evidence="1 2" key="1">
    <citation type="journal article" date="2000" name="Nucleic Acids Res.">
        <title>Complete genome sequence of the alkaliphilic bacterium Bacillus halodurans and genomic sequence comparison with Bacillus subtilis.</title>
        <authorList>
            <person name="Takami H."/>
            <person name="Nakasone K."/>
            <person name="Takaki Y."/>
            <person name="Maeno G."/>
            <person name="Sasaki R."/>
            <person name="Masui N."/>
            <person name="Fuji F."/>
            <person name="Hirama C."/>
            <person name="Nakamura Y."/>
            <person name="Ogasawara N."/>
            <person name="Kuhara S."/>
            <person name="Horikoshi K."/>
        </authorList>
    </citation>
    <scope>NUCLEOTIDE SEQUENCE [LARGE SCALE GENOMIC DNA]</scope>
    <source>
        <strain evidence="2">ATCC BAA-125 / DSM 18197 / FERM 7344 / JCM 9153 / C-125</strain>
    </source>
</reference>
<protein>
    <submittedName>
        <fullName evidence="1">BH2711 protein</fullName>
    </submittedName>
</protein>
<evidence type="ECO:0000313" key="1">
    <source>
        <dbReference type="EMBL" id="BAB06430.1"/>
    </source>
</evidence>
<keyword evidence="2" id="KW-1185">Reference proteome</keyword>
<dbReference type="EMBL" id="BA000004">
    <property type="protein sequence ID" value="BAB06430.1"/>
    <property type="molecule type" value="Genomic_DNA"/>
</dbReference>